<dbReference type="RefSeq" id="WP_200122561.1">
    <property type="nucleotide sequence ID" value="NZ_JAEILV010000005.1"/>
</dbReference>
<keyword evidence="2" id="KW-1185">Reference proteome</keyword>
<proteinExistence type="predicted"/>
<protein>
    <submittedName>
        <fullName evidence="1">Uncharacterized protein</fullName>
    </submittedName>
</protein>
<dbReference type="Proteomes" id="UP000664349">
    <property type="component" value="Unassembled WGS sequence"/>
</dbReference>
<gene>
    <name evidence="1" type="ORF">J1C50_08295</name>
</gene>
<name>A0ABS3GKF0_9NEIS</name>
<dbReference type="EMBL" id="JAFLRD010000006">
    <property type="protein sequence ID" value="MBO0415510.1"/>
    <property type="molecule type" value="Genomic_DNA"/>
</dbReference>
<sequence>MAVTINSFSIEERNANLSKSGEVEYVLLCEGEDAGIRSIYYNAVFAQYQLEEGRYFVVLENDSWEDTNYQFYLLGRDLSILDCVRQFASDDCEERFIVDHRLDEGEFSFKKAGSAKKYVLKIDREGSFFYSARDLKSRSFFDFLRLKKYLRLTEE</sequence>
<reference evidence="1 2" key="1">
    <citation type="submission" date="2021-03" db="EMBL/GenBank/DDBJ databases">
        <title>First Case of infection caused by Chromobacterium haemolyticum derived from water in China.</title>
        <authorList>
            <person name="Chen J."/>
            <person name="Liu C."/>
        </authorList>
    </citation>
    <scope>NUCLEOTIDE SEQUENCE [LARGE SCALE GENOMIC DNA]</scope>
    <source>
        <strain evidence="1 2">WJ-5</strain>
    </source>
</reference>
<accession>A0ABS3GKF0</accession>
<organism evidence="1 2">
    <name type="scientific">Chromobacterium haemolyticum</name>
    <dbReference type="NCBI Taxonomy" id="394935"/>
    <lineage>
        <taxon>Bacteria</taxon>
        <taxon>Pseudomonadati</taxon>
        <taxon>Pseudomonadota</taxon>
        <taxon>Betaproteobacteria</taxon>
        <taxon>Neisseriales</taxon>
        <taxon>Chromobacteriaceae</taxon>
        <taxon>Chromobacterium</taxon>
    </lineage>
</organism>
<evidence type="ECO:0000313" key="1">
    <source>
        <dbReference type="EMBL" id="MBO0415510.1"/>
    </source>
</evidence>
<comment type="caution">
    <text evidence="1">The sequence shown here is derived from an EMBL/GenBank/DDBJ whole genome shotgun (WGS) entry which is preliminary data.</text>
</comment>
<evidence type="ECO:0000313" key="2">
    <source>
        <dbReference type="Proteomes" id="UP000664349"/>
    </source>
</evidence>